<comment type="caution">
    <text evidence="1">The sequence shown here is derived from an EMBL/GenBank/DDBJ whole genome shotgun (WGS) entry which is preliminary data.</text>
</comment>
<dbReference type="EMBL" id="QJKJ01009931">
    <property type="protein sequence ID" value="RDX75140.1"/>
    <property type="molecule type" value="Genomic_DNA"/>
</dbReference>
<proteinExistence type="predicted"/>
<reference evidence="1" key="1">
    <citation type="submission" date="2018-05" db="EMBL/GenBank/DDBJ databases">
        <title>Draft genome of Mucuna pruriens seed.</title>
        <authorList>
            <person name="Nnadi N.E."/>
            <person name="Vos R."/>
            <person name="Hasami M.H."/>
            <person name="Devisetty U.K."/>
            <person name="Aguiy J.C."/>
        </authorList>
    </citation>
    <scope>NUCLEOTIDE SEQUENCE [LARGE SCALE GENOMIC DNA]</scope>
    <source>
        <strain evidence="1">JCA_2017</strain>
    </source>
</reference>
<evidence type="ECO:0000313" key="2">
    <source>
        <dbReference type="Proteomes" id="UP000257109"/>
    </source>
</evidence>
<dbReference type="Proteomes" id="UP000257109">
    <property type="component" value="Unassembled WGS sequence"/>
</dbReference>
<feature type="non-terminal residue" evidence="1">
    <location>
        <position position="1"/>
    </location>
</feature>
<gene>
    <name evidence="1" type="ORF">CR513_45016</name>
</gene>
<evidence type="ECO:0000313" key="1">
    <source>
        <dbReference type="EMBL" id="RDX75140.1"/>
    </source>
</evidence>
<organism evidence="1 2">
    <name type="scientific">Mucuna pruriens</name>
    <name type="common">Velvet bean</name>
    <name type="synonym">Dolichos pruriens</name>
    <dbReference type="NCBI Taxonomy" id="157652"/>
    <lineage>
        <taxon>Eukaryota</taxon>
        <taxon>Viridiplantae</taxon>
        <taxon>Streptophyta</taxon>
        <taxon>Embryophyta</taxon>
        <taxon>Tracheophyta</taxon>
        <taxon>Spermatophyta</taxon>
        <taxon>Magnoliopsida</taxon>
        <taxon>eudicotyledons</taxon>
        <taxon>Gunneridae</taxon>
        <taxon>Pentapetalae</taxon>
        <taxon>rosids</taxon>
        <taxon>fabids</taxon>
        <taxon>Fabales</taxon>
        <taxon>Fabaceae</taxon>
        <taxon>Papilionoideae</taxon>
        <taxon>50 kb inversion clade</taxon>
        <taxon>NPAAA clade</taxon>
        <taxon>indigoferoid/millettioid clade</taxon>
        <taxon>Phaseoleae</taxon>
        <taxon>Mucuna</taxon>
    </lineage>
</organism>
<accession>A0A371FA27</accession>
<dbReference type="AlphaFoldDB" id="A0A371FA27"/>
<protein>
    <submittedName>
        <fullName evidence="1">Uncharacterized protein</fullName>
    </submittedName>
</protein>
<name>A0A371FA27_MUCPR</name>
<keyword evidence="2" id="KW-1185">Reference proteome</keyword>
<sequence length="65" mass="7530">MIDAKFGATSSYMEGVKKNSKLWLILKSMAMKTGVQSLPKWVLEDVRNGYELMWTNYLKLSTKLR</sequence>